<feature type="transmembrane region" description="Helical" evidence="2">
    <location>
        <begin position="170"/>
        <end position="195"/>
    </location>
</feature>
<feature type="compositionally biased region" description="Basic residues" evidence="1">
    <location>
        <begin position="284"/>
        <end position="294"/>
    </location>
</feature>
<gene>
    <name evidence="3" type="ORF">DGUA_6G020020</name>
</gene>
<dbReference type="EMBL" id="OUUW01000019">
    <property type="protein sequence ID" value="SPP89249.1"/>
    <property type="molecule type" value="Genomic_DNA"/>
</dbReference>
<feature type="non-terminal residue" evidence="3">
    <location>
        <position position="391"/>
    </location>
</feature>
<proteinExistence type="predicted"/>
<feature type="region of interest" description="Disordered" evidence="1">
    <location>
        <begin position="106"/>
        <end position="131"/>
    </location>
</feature>
<feature type="region of interest" description="Disordered" evidence="1">
    <location>
        <begin position="1"/>
        <end position="32"/>
    </location>
</feature>
<dbReference type="AlphaFoldDB" id="A0A3B0KRH0"/>
<feature type="compositionally biased region" description="Basic and acidic residues" evidence="1">
    <location>
        <begin position="106"/>
        <end position="115"/>
    </location>
</feature>
<evidence type="ECO:0000313" key="3">
    <source>
        <dbReference type="EMBL" id="SPP89249.1"/>
    </source>
</evidence>
<keyword evidence="2" id="KW-0812">Transmembrane</keyword>
<protein>
    <submittedName>
        <fullName evidence="3">Uncharacterized protein</fullName>
    </submittedName>
</protein>
<reference evidence="4" key="1">
    <citation type="submission" date="2018-01" db="EMBL/GenBank/DDBJ databases">
        <authorList>
            <person name="Alioto T."/>
            <person name="Alioto T."/>
        </authorList>
    </citation>
    <scope>NUCLEOTIDE SEQUENCE [LARGE SCALE GENOMIC DNA]</scope>
</reference>
<keyword evidence="4" id="KW-1185">Reference proteome</keyword>
<evidence type="ECO:0000313" key="4">
    <source>
        <dbReference type="Proteomes" id="UP000268350"/>
    </source>
</evidence>
<name>A0A3B0KRH0_DROGU</name>
<evidence type="ECO:0000256" key="2">
    <source>
        <dbReference type="SAM" id="Phobius"/>
    </source>
</evidence>
<sequence length="391" mass="44367">SALEKDQKPMANSTTGTLGIEIPKDHTTPQPHSHIATTLATAKTQPNRAEVISLDSTRAVSQQARNESICGPKLDYKRFPGSDNQLVASKGNGNDKGNGGCTFDHKTGKNGREVELPPSQHAAHSSHTRSTRNTLPQVTIAVWREEWKRVDGEGVGKSPTSRKWVQMRRIVFILVICFAMSVCLSVPVCVVVFIVSDLQRRREPSQRFRLRWMCPPSLMEGGGPSWGCPDQAMRLSEVRTLRAAFRQILNIFFICHLHQQHFSRQHAPLARLPSLDPHTATSRQRQRPHTKKKNISCGTGWVKSRQGQWQGDGRGRCRVKQKQTFMVSEIQALNKTDGQTHGQTDMAQSTRLLLLIKNIYTLWGRKRFLLCVTYIHFVHKYNIPYLLFEYR</sequence>
<evidence type="ECO:0000256" key="1">
    <source>
        <dbReference type="SAM" id="MobiDB-lite"/>
    </source>
</evidence>
<accession>A0A3B0KRH0</accession>
<keyword evidence="2" id="KW-1133">Transmembrane helix</keyword>
<organism evidence="3 4">
    <name type="scientific">Drosophila guanche</name>
    <name type="common">Fruit fly</name>
    <dbReference type="NCBI Taxonomy" id="7266"/>
    <lineage>
        <taxon>Eukaryota</taxon>
        <taxon>Metazoa</taxon>
        <taxon>Ecdysozoa</taxon>
        <taxon>Arthropoda</taxon>
        <taxon>Hexapoda</taxon>
        <taxon>Insecta</taxon>
        <taxon>Pterygota</taxon>
        <taxon>Neoptera</taxon>
        <taxon>Endopterygota</taxon>
        <taxon>Diptera</taxon>
        <taxon>Brachycera</taxon>
        <taxon>Muscomorpha</taxon>
        <taxon>Ephydroidea</taxon>
        <taxon>Drosophilidae</taxon>
        <taxon>Drosophila</taxon>
        <taxon>Sophophora</taxon>
    </lineage>
</organism>
<keyword evidence="2" id="KW-0472">Membrane</keyword>
<dbReference type="Proteomes" id="UP000268350">
    <property type="component" value="Unassembled WGS sequence"/>
</dbReference>
<feature type="region of interest" description="Disordered" evidence="1">
    <location>
        <begin position="273"/>
        <end position="297"/>
    </location>
</feature>
<feature type="non-terminal residue" evidence="3">
    <location>
        <position position="1"/>
    </location>
</feature>